<protein>
    <submittedName>
        <fullName evidence="1">Uncharacterized protein</fullName>
    </submittedName>
</protein>
<organism evidence="1 2">
    <name type="scientific">Dendrobium nobile</name>
    <name type="common">Orchid</name>
    <dbReference type="NCBI Taxonomy" id="94219"/>
    <lineage>
        <taxon>Eukaryota</taxon>
        <taxon>Viridiplantae</taxon>
        <taxon>Streptophyta</taxon>
        <taxon>Embryophyta</taxon>
        <taxon>Tracheophyta</taxon>
        <taxon>Spermatophyta</taxon>
        <taxon>Magnoliopsida</taxon>
        <taxon>Liliopsida</taxon>
        <taxon>Asparagales</taxon>
        <taxon>Orchidaceae</taxon>
        <taxon>Epidendroideae</taxon>
        <taxon>Malaxideae</taxon>
        <taxon>Dendrobiinae</taxon>
        <taxon>Dendrobium</taxon>
    </lineage>
</organism>
<reference evidence="1" key="1">
    <citation type="journal article" date="2022" name="Front. Genet.">
        <title>Chromosome-Scale Assembly of the Dendrobium nobile Genome Provides Insights Into the Molecular Mechanism of the Biosynthesis of the Medicinal Active Ingredient of Dendrobium.</title>
        <authorList>
            <person name="Xu Q."/>
            <person name="Niu S.-C."/>
            <person name="Li K.-L."/>
            <person name="Zheng P.-J."/>
            <person name="Zhang X.-J."/>
            <person name="Jia Y."/>
            <person name="Liu Y."/>
            <person name="Niu Y.-X."/>
            <person name="Yu L.-H."/>
            <person name="Chen D.-F."/>
            <person name="Zhang G.-Q."/>
        </authorList>
    </citation>
    <scope>NUCLEOTIDE SEQUENCE</scope>
    <source>
        <tissue evidence="1">Leaf</tissue>
    </source>
</reference>
<keyword evidence="2" id="KW-1185">Reference proteome</keyword>
<proteinExistence type="predicted"/>
<gene>
    <name evidence="1" type="ORF">KFK09_014878</name>
</gene>
<accession>A0A8T3B4A9</accession>
<evidence type="ECO:0000313" key="2">
    <source>
        <dbReference type="Proteomes" id="UP000829196"/>
    </source>
</evidence>
<evidence type="ECO:0000313" key="1">
    <source>
        <dbReference type="EMBL" id="KAI0503932.1"/>
    </source>
</evidence>
<name>A0A8T3B4A9_DENNO</name>
<dbReference type="Proteomes" id="UP000829196">
    <property type="component" value="Unassembled WGS sequence"/>
</dbReference>
<dbReference type="AlphaFoldDB" id="A0A8T3B4A9"/>
<dbReference type="EMBL" id="JAGYWB010000011">
    <property type="protein sequence ID" value="KAI0503932.1"/>
    <property type="molecule type" value="Genomic_DNA"/>
</dbReference>
<comment type="caution">
    <text evidence="1">The sequence shown here is derived from an EMBL/GenBank/DDBJ whole genome shotgun (WGS) entry which is preliminary data.</text>
</comment>
<sequence length="132" mass="15309">MRLRPKWFPRAASRNRFSLGFVLLCVLGRKIRGVNSMRLNEGDKVASMNIIPFGMRKDFPRASDIPGSRERWILSNKGGFWMPYNVQLSFVLQQIILQCYGRSSMFWSVCGRRSELKLALYFLYGVLVIVIL</sequence>